<dbReference type="Pfam" id="PF00011">
    <property type="entry name" value="HSP20"/>
    <property type="match status" value="1"/>
</dbReference>
<accession>A0A7J5TVH2</accession>
<name>A0A7J5TVH2_9BACT</name>
<evidence type="ECO:0000313" key="4">
    <source>
        <dbReference type="EMBL" id="KAB7728077.1"/>
    </source>
</evidence>
<sequence length="141" mass="15759">MATLVRYNTLPTLFDSLFGRPAIVRYQKPATAVPAVNVKETETAYQLQLAAPGLKKDQFTVSVEQNKLTLSFKQEAQTEEKAETYTRQEFGYAAFERSFRLPKNVDTEAIQASYTDGILNVTLPKVAPKVEEPTVKQIAIS</sequence>
<dbReference type="InterPro" id="IPR008978">
    <property type="entry name" value="HSP20-like_chaperone"/>
</dbReference>
<comment type="similarity">
    <text evidence="1 2">Belongs to the small heat shock protein (HSP20) family.</text>
</comment>
<protein>
    <submittedName>
        <fullName evidence="4">Hsp20 family protein</fullName>
    </submittedName>
</protein>
<dbReference type="PANTHER" id="PTHR11527">
    <property type="entry name" value="HEAT-SHOCK PROTEIN 20 FAMILY MEMBER"/>
    <property type="match status" value="1"/>
</dbReference>
<dbReference type="SUPFAM" id="SSF49764">
    <property type="entry name" value="HSP20-like chaperones"/>
    <property type="match status" value="1"/>
</dbReference>
<dbReference type="InterPro" id="IPR031107">
    <property type="entry name" value="Small_HSP"/>
</dbReference>
<reference evidence="4 5" key="1">
    <citation type="submission" date="2019-10" db="EMBL/GenBank/DDBJ databases">
        <title>Rudanella paleaurantiibacter sp. nov., isolated from sludge.</title>
        <authorList>
            <person name="Xu S.Q."/>
        </authorList>
    </citation>
    <scope>NUCLEOTIDE SEQUENCE [LARGE SCALE GENOMIC DNA]</scope>
    <source>
        <strain evidence="4 5">HX-22-17</strain>
    </source>
</reference>
<feature type="domain" description="SHSP" evidence="3">
    <location>
        <begin position="27"/>
        <end position="141"/>
    </location>
</feature>
<dbReference type="CDD" id="cd06464">
    <property type="entry name" value="ACD_sHsps-like"/>
    <property type="match status" value="1"/>
</dbReference>
<dbReference type="RefSeq" id="WP_152126026.1">
    <property type="nucleotide sequence ID" value="NZ_WELI01000009.1"/>
</dbReference>
<evidence type="ECO:0000259" key="3">
    <source>
        <dbReference type="PROSITE" id="PS01031"/>
    </source>
</evidence>
<dbReference type="PROSITE" id="PS01031">
    <property type="entry name" value="SHSP"/>
    <property type="match status" value="1"/>
</dbReference>
<evidence type="ECO:0000313" key="5">
    <source>
        <dbReference type="Proteomes" id="UP000488299"/>
    </source>
</evidence>
<comment type="caution">
    <text evidence="4">The sequence shown here is derived from an EMBL/GenBank/DDBJ whole genome shotgun (WGS) entry which is preliminary data.</text>
</comment>
<dbReference type="Gene3D" id="2.60.40.790">
    <property type="match status" value="1"/>
</dbReference>
<dbReference type="AlphaFoldDB" id="A0A7J5TVH2"/>
<keyword evidence="5" id="KW-1185">Reference proteome</keyword>
<organism evidence="4 5">
    <name type="scientific">Rudanella paleaurantiibacter</name>
    <dbReference type="NCBI Taxonomy" id="2614655"/>
    <lineage>
        <taxon>Bacteria</taxon>
        <taxon>Pseudomonadati</taxon>
        <taxon>Bacteroidota</taxon>
        <taxon>Cytophagia</taxon>
        <taxon>Cytophagales</taxon>
        <taxon>Cytophagaceae</taxon>
        <taxon>Rudanella</taxon>
    </lineage>
</organism>
<dbReference type="Proteomes" id="UP000488299">
    <property type="component" value="Unassembled WGS sequence"/>
</dbReference>
<evidence type="ECO:0000256" key="1">
    <source>
        <dbReference type="PROSITE-ProRule" id="PRU00285"/>
    </source>
</evidence>
<gene>
    <name evidence="4" type="ORF">F5984_20210</name>
</gene>
<dbReference type="EMBL" id="WELI01000009">
    <property type="protein sequence ID" value="KAB7728077.1"/>
    <property type="molecule type" value="Genomic_DNA"/>
</dbReference>
<proteinExistence type="inferred from homology"/>
<evidence type="ECO:0000256" key="2">
    <source>
        <dbReference type="RuleBase" id="RU003616"/>
    </source>
</evidence>
<dbReference type="InterPro" id="IPR002068">
    <property type="entry name" value="A-crystallin/Hsp20_dom"/>
</dbReference>